<sequence length="205" mass="23181">MLLSGDIGGTNTRLALYEYNKPLKLIKEERFLSSNYSTLLNAIHAFLKNENVKIEAASFGVAGPVRDGKCQATNLPWLIDIHEIAKDLNISKAYLLNDLDDNPTNIPSLEEIRDNIYTMKGMYAARDFAGLTKLCQIAEEASKKLISSGFIDSDSIDIFHSFNKKINEILVFLVTLNLNKFSLDQNNKLEDMKEFDLSIIINDWK</sequence>
<reference evidence="3" key="1">
    <citation type="journal article" date="2015" name="Nature">
        <title>Complex archaea that bridge the gap between prokaryotes and eukaryotes.</title>
        <authorList>
            <person name="Spang A."/>
            <person name="Saw J.H."/>
            <person name="Jorgensen S.L."/>
            <person name="Zaremba-Niedzwiedzka K."/>
            <person name="Martijn J."/>
            <person name="Lind A.E."/>
            <person name="van Eijk R."/>
            <person name="Schleper C."/>
            <person name="Guy L."/>
            <person name="Ettema T.J."/>
        </authorList>
    </citation>
    <scope>NUCLEOTIDE SEQUENCE</scope>
</reference>
<dbReference type="GO" id="GO:0006096">
    <property type="term" value="P:glycolytic process"/>
    <property type="evidence" value="ECO:0007669"/>
    <property type="project" value="InterPro"/>
</dbReference>
<gene>
    <name evidence="3" type="ORF">LCGC14_3091880</name>
</gene>
<dbReference type="AlphaFoldDB" id="A0A0F8XDK0"/>
<keyword evidence="2" id="KW-0418">Kinase</keyword>
<accession>A0A0F8XDK0</accession>
<comment type="caution">
    <text evidence="3">The sequence shown here is derived from an EMBL/GenBank/DDBJ whole genome shotgun (WGS) entry which is preliminary data.</text>
</comment>
<dbReference type="PANTHER" id="PTHR47363:SF1">
    <property type="entry name" value="GLUCOKINASE"/>
    <property type="match status" value="1"/>
</dbReference>
<dbReference type="GO" id="GO:0005524">
    <property type="term" value="F:ATP binding"/>
    <property type="evidence" value="ECO:0007669"/>
    <property type="project" value="InterPro"/>
</dbReference>
<evidence type="ECO:0000313" key="3">
    <source>
        <dbReference type="EMBL" id="KKK40319.1"/>
    </source>
</evidence>
<dbReference type="EMBL" id="LAZR01070483">
    <property type="protein sequence ID" value="KKK40319.1"/>
    <property type="molecule type" value="Genomic_DNA"/>
</dbReference>
<dbReference type="GO" id="GO:0005536">
    <property type="term" value="F:D-glucose binding"/>
    <property type="evidence" value="ECO:0007669"/>
    <property type="project" value="InterPro"/>
</dbReference>
<protein>
    <recommendedName>
        <fullName evidence="4">Glucokinase</fullName>
    </recommendedName>
</protein>
<evidence type="ECO:0000256" key="1">
    <source>
        <dbReference type="ARBA" id="ARBA00022679"/>
    </source>
</evidence>
<organism evidence="3">
    <name type="scientific">marine sediment metagenome</name>
    <dbReference type="NCBI Taxonomy" id="412755"/>
    <lineage>
        <taxon>unclassified sequences</taxon>
        <taxon>metagenomes</taxon>
        <taxon>ecological metagenomes</taxon>
    </lineage>
</organism>
<keyword evidence="1" id="KW-0808">Transferase</keyword>
<dbReference type="InterPro" id="IPR043129">
    <property type="entry name" value="ATPase_NBD"/>
</dbReference>
<evidence type="ECO:0000256" key="2">
    <source>
        <dbReference type="ARBA" id="ARBA00022777"/>
    </source>
</evidence>
<dbReference type="InterPro" id="IPR003836">
    <property type="entry name" value="Glucokinase"/>
</dbReference>
<dbReference type="PANTHER" id="PTHR47363">
    <property type="entry name" value="GLUCOKINASE"/>
    <property type="match status" value="1"/>
</dbReference>
<dbReference type="Gene3D" id="3.30.420.40">
    <property type="match status" value="1"/>
</dbReference>
<name>A0A0F8XDK0_9ZZZZ</name>
<proteinExistence type="predicted"/>
<dbReference type="SUPFAM" id="SSF53067">
    <property type="entry name" value="Actin-like ATPase domain"/>
    <property type="match status" value="1"/>
</dbReference>
<feature type="non-terminal residue" evidence="3">
    <location>
        <position position="205"/>
    </location>
</feature>
<evidence type="ECO:0008006" key="4">
    <source>
        <dbReference type="Google" id="ProtNLM"/>
    </source>
</evidence>
<dbReference type="GO" id="GO:0004340">
    <property type="term" value="F:glucokinase activity"/>
    <property type="evidence" value="ECO:0007669"/>
    <property type="project" value="InterPro"/>
</dbReference>
<dbReference type="Pfam" id="PF02685">
    <property type="entry name" value="Glucokinase"/>
    <property type="match status" value="1"/>
</dbReference>